<sequence length="240" mass="26983">MAPYAASRSQSATPVPASPYEDFPPIPGDLFYGGGSSYAPGYTYAPNTRPTAAPQSATEVGKGGISKSIKCPHCKKTFPTEDEVAKHLETHTPDKYCKICDKYLNSVPYLREHMWQKHGVEQDKEKTKEKRFPCDACDRSFASLKGMKNHQRSHEGLTYCSICKIDYKSVVTFDTHMRENHHSGSFKCQICQVDYGTFENLLNHKDDHKKSKICLFCGKSLHASGDVNRHIQNVHVKKGH</sequence>
<dbReference type="Pfam" id="PF00096">
    <property type="entry name" value="zf-C2H2"/>
    <property type="match status" value="1"/>
</dbReference>
<dbReference type="PANTHER" id="PTHR24379">
    <property type="entry name" value="KRAB AND ZINC FINGER DOMAIN-CONTAINING"/>
    <property type="match status" value="1"/>
</dbReference>
<keyword evidence="4" id="KW-0862">Zinc</keyword>
<dbReference type="GO" id="GO:0008270">
    <property type="term" value="F:zinc ion binding"/>
    <property type="evidence" value="ECO:0007669"/>
    <property type="project" value="UniProtKB-KW"/>
</dbReference>
<keyword evidence="1" id="KW-0479">Metal-binding</keyword>
<keyword evidence="2" id="KW-0677">Repeat</keyword>
<dbReference type="AlphaFoldDB" id="A0A9P0AI67"/>
<evidence type="ECO:0000313" key="8">
    <source>
        <dbReference type="EMBL" id="CAH0392339.1"/>
    </source>
</evidence>
<reference evidence="8" key="1">
    <citation type="submission" date="2021-12" db="EMBL/GenBank/DDBJ databases">
        <authorList>
            <person name="King R."/>
        </authorList>
    </citation>
    <scope>NUCLEOTIDE SEQUENCE</scope>
</reference>
<dbReference type="PROSITE" id="PS50157">
    <property type="entry name" value="ZINC_FINGER_C2H2_2"/>
    <property type="match status" value="2"/>
</dbReference>
<feature type="domain" description="C2H2-type" evidence="7">
    <location>
        <begin position="132"/>
        <end position="159"/>
    </location>
</feature>
<dbReference type="EMBL" id="OU963867">
    <property type="protein sequence ID" value="CAH0392339.1"/>
    <property type="molecule type" value="Genomic_DNA"/>
</dbReference>
<evidence type="ECO:0000256" key="6">
    <source>
        <dbReference type="SAM" id="MobiDB-lite"/>
    </source>
</evidence>
<gene>
    <name evidence="8" type="ORF">BEMITA_LOCUS10866</name>
</gene>
<evidence type="ECO:0000256" key="3">
    <source>
        <dbReference type="ARBA" id="ARBA00022771"/>
    </source>
</evidence>
<evidence type="ECO:0000256" key="4">
    <source>
        <dbReference type="ARBA" id="ARBA00022833"/>
    </source>
</evidence>
<dbReference type="InterPro" id="IPR036236">
    <property type="entry name" value="Znf_C2H2_sf"/>
</dbReference>
<dbReference type="InterPro" id="IPR013087">
    <property type="entry name" value="Znf_C2H2_type"/>
</dbReference>
<feature type="region of interest" description="Disordered" evidence="6">
    <location>
        <begin position="1"/>
        <end position="21"/>
    </location>
</feature>
<proteinExistence type="predicted"/>
<evidence type="ECO:0000256" key="1">
    <source>
        <dbReference type="ARBA" id="ARBA00022723"/>
    </source>
</evidence>
<dbReference type="Gene3D" id="3.30.160.60">
    <property type="entry name" value="Classic Zinc Finger"/>
    <property type="match status" value="3"/>
</dbReference>
<organism evidence="8 9">
    <name type="scientific">Bemisia tabaci</name>
    <name type="common">Sweetpotato whitefly</name>
    <name type="synonym">Aleurodes tabaci</name>
    <dbReference type="NCBI Taxonomy" id="7038"/>
    <lineage>
        <taxon>Eukaryota</taxon>
        <taxon>Metazoa</taxon>
        <taxon>Ecdysozoa</taxon>
        <taxon>Arthropoda</taxon>
        <taxon>Hexapoda</taxon>
        <taxon>Insecta</taxon>
        <taxon>Pterygota</taxon>
        <taxon>Neoptera</taxon>
        <taxon>Paraneoptera</taxon>
        <taxon>Hemiptera</taxon>
        <taxon>Sternorrhyncha</taxon>
        <taxon>Aleyrodoidea</taxon>
        <taxon>Aleyrodidae</taxon>
        <taxon>Aleyrodinae</taxon>
        <taxon>Bemisia</taxon>
    </lineage>
</organism>
<feature type="domain" description="C2H2-type" evidence="7">
    <location>
        <begin position="69"/>
        <end position="96"/>
    </location>
</feature>
<dbReference type="PROSITE" id="PS00028">
    <property type="entry name" value="ZINC_FINGER_C2H2_1"/>
    <property type="match status" value="6"/>
</dbReference>
<dbReference type="SUPFAM" id="SSF57667">
    <property type="entry name" value="beta-beta-alpha zinc fingers"/>
    <property type="match status" value="2"/>
</dbReference>
<evidence type="ECO:0000313" key="9">
    <source>
        <dbReference type="Proteomes" id="UP001152759"/>
    </source>
</evidence>
<evidence type="ECO:0000256" key="5">
    <source>
        <dbReference type="PROSITE-ProRule" id="PRU00042"/>
    </source>
</evidence>
<dbReference type="Proteomes" id="UP001152759">
    <property type="component" value="Chromosome 6"/>
</dbReference>
<protein>
    <recommendedName>
        <fullName evidence="7">C2H2-type domain-containing protein</fullName>
    </recommendedName>
</protein>
<keyword evidence="3 5" id="KW-0863">Zinc-finger</keyword>
<name>A0A9P0AI67_BEMTA</name>
<keyword evidence="9" id="KW-1185">Reference proteome</keyword>
<dbReference type="Pfam" id="PF13912">
    <property type="entry name" value="zf-C2H2_6"/>
    <property type="match status" value="2"/>
</dbReference>
<dbReference type="PANTHER" id="PTHR24379:SF121">
    <property type="entry name" value="C2H2-TYPE DOMAIN-CONTAINING PROTEIN"/>
    <property type="match status" value="1"/>
</dbReference>
<evidence type="ECO:0000259" key="7">
    <source>
        <dbReference type="PROSITE" id="PS50157"/>
    </source>
</evidence>
<dbReference type="Pfam" id="PF12874">
    <property type="entry name" value="zf-met"/>
    <property type="match status" value="2"/>
</dbReference>
<accession>A0A9P0AI67</accession>
<evidence type="ECO:0000256" key="2">
    <source>
        <dbReference type="ARBA" id="ARBA00022737"/>
    </source>
</evidence>
<dbReference type="FunFam" id="3.30.160.60:FF:000100">
    <property type="entry name" value="Zinc finger 45-like"/>
    <property type="match status" value="1"/>
</dbReference>
<dbReference type="SMART" id="SM00355">
    <property type="entry name" value="ZnF_C2H2"/>
    <property type="match status" value="6"/>
</dbReference>